<dbReference type="SUPFAM" id="SSF55781">
    <property type="entry name" value="GAF domain-like"/>
    <property type="match status" value="1"/>
</dbReference>
<dbReference type="InterPro" id="IPR052340">
    <property type="entry name" value="RNase_Y/CdgJ"/>
</dbReference>
<dbReference type="Gene3D" id="1.10.3210.10">
    <property type="entry name" value="Hypothetical protein af1432"/>
    <property type="match status" value="1"/>
</dbReference>
<proteinExistence type="predicted"/>
<sequence>MPVLAQVVRELNELTGSDEAEVNQLADVILKDANLTSQVLRIANSVQYNPSNFPINTVSRAIVLIGFTGVRATCISLMVIDSLLGKEPRERLLAGMARGFHAAAQAKNLVRRAGRQVQEEVFIAALLYHLGEMCFWACGAQFADQLDSEVPAGQMPDDEATEAVLGTSFRAITRGLARVWKLGDTLEQALYPPKSVSAKIMAVRLGDQISQQALYGWHSAEMTATLQKVANYAGIDLEQARKMVMAVAGEAAAVAVSYGASRVCHLIPTVELSDPPAARTRIEADPQLQLNILRELSNALAEGLDVNTVFQMVLEGMHRGIGLERVMVGFFQRQRIKARYVLGEGTESWRQKFDFPIDKQVENIFTDVIDTGEAQWINRRPDRQSRHLYSTDMLRLIGCRPALLSVVRIANRDVALFYADRGDGGGQLDKDQFASFRHFTLQTGISLGMLTQKDA</sequence>
<dbReference type="PANTHER" id="PTHR33525">
    <property type="match status" value="1"/>
</dbReference>
<dbReference type="Proteomes" id="UP000319732">
    <property type="component" value="Unassembled WGS sequence"/>
</dbReference>
<keyword evidence="3" id="KW-1185">Reference proteome</keyword>
<accession>A0A545TVZ5</accession>
<dbReference type="Gene3D" id="3.30.450.40">
    <property type="match status" value="1"/>
</dbReference>
<dbReference type="PANTHER" id="PTHR33525:SF3">
    <property type="entry name" value="RIBONUCLEASE Y"/>
    <property type="match status" value="1"/>
</dbReference>
<evidence type="ECO:0000313" key="3">
    <source>
        <dbReference type="Proteomes" id="UP000319732"/>
    </source>
</evidence>
<dbReference type="OrthoDB" id="9791419at2"/>
<feature type="domain" description="HDOD" evidence="1">
    <location>
        <begin position="1"/>
        <end position="196"/>
    </location>
</feature>
<evidence type="ECO:0000259" key="1">
    <source>
        <dbReference type="PROSITE" id="PS51833"/>
    </source>
</evidence>
<evidence type="ECO:0000313" key="2">
    <source>
        <dbReference type="EMBL" id="TQV81395.1"/>
    </source>
</evidence>
<name>A0A545TVZ5_9GAMM</name>
<dbReference type="InterPro" id="IPR029016">
    <property type="entry name" value="GAF-like_dom_sf"/>
</dbReference>
<dbReference type="EMBL" id="VHSG01000008">
    <property type="protein sequence ID" value="TQV81395.1"/>
    <property type="molecule type" value="Genomic_DNA"/>
</dbReference>
<dbReference type="PROSITE" id="PS51833">
    <property type="entry name" value="HDOD"/>
    <property type="match status" value="1"/>
</dbReference>
<reference evidence="2 3" key="1">
    <citation type="submission" date="2019-06" db="EMBL/GenBank/DDBJ databases">
        <title>Whole genome sequence for Cellvibrionaceae sp. R142.</title>
        <authorList>
            <person name="Wang G."/>
        </authorList>
    </citation>
    <scope>NUCLEOTIDE SEQUENCE [LARGE SCALE GENOMIC DNA]</scope>
    <source>
        <strain evidence="2 3">R142</strain>
    </source>
</reference>
<dbReference type="AlphaFoldDB" id="A0A545TVZ5"/>
<dbReference type="SUPFAM" id="SSF109604">
    <property type="entry name" value="HD-domain/PDEase-like"/>
    <property type="match status" value="1"/>
</dbReference>
<organism evidence="2 3">
    <name type="scientific">Exilibacterium tricleocarpae</name>
    <dbReference type="NCBI Taxonomy" id="2591008"/>
    <lineage>
        <taxon>Bacteria</taxon>
        <taxon>Pseudomonadati</taxon>
        <taxon>Pseudomonadota</taxon>
        <taxon>Gammaproteobacteria</taxon>
        <taxon>Cellvibrionales</taxon>
        <taxon>Cellvibrionaceae</taxon>
        <taxon>Exilibacterium</taxon>
    </lineage>
</organism>
<dbReference type="InterPro" id="IPR013976">
    <property type="entry name" value="HDOD"/>
</dbReference>
<comment type="caution">
    <text evidence="2">The sequence shown here is derived from an EMBL/GenBank/DDBJ whole genome shotgun (WGS) entry which is preliminary data.</text>
</comment>
<dbReference type="Pfam" id="PF08668">
    <property type="entry name" value="HDOD"/>
    <property type="match status" value="1"/>
</dbReference>
<protein>
    <submittedName>
        <fullName evidence="2">HDOD domain-containing protein</fullName>
    </submittedName>
</protein>
<gene>
    <name evidence="2" type="ORF">FKG94_09400</name>
</gene>